<keyword evidence="8" id="KW-1185">Reference proteome</keyword>
<dbReference type="Gene3D" id="3.40.640.10">
    <property type="entry name" value="Type I PLP-dependent aspartate aminotransferase-like (Major domain)"/>
    <property type="match status" value="1"/>
</dbReference>
<dbReference type="NCBIfam" id="NF006569">
    <property type="entry name" value="PRK09082.1"/>
    <property type="match status" value="1"/>
</dbReference>
<dbReference type="CDD" id="cd00609">
    <property type="entry name" value="AAT_like"/>
    <property type="match status" value="1"/>
</dbReference>
<proteinExistence type="inferred from homology"/>
<dbReference type="PANTHER" id="PTHR43807:SF20">
    <property type="entry name" value="FI04487P"/>
    <property type="match status" value="1"/>
</dbReference>
<sequence>MQHALSKLPNTGTTIFSQMSELATHHNAINLSQGFPDFDGPSCLLKRVDHYIKQGNNQYAPMIGIASLRQGINAKLQRCYDFQADPDSQITITSGATEALFVTISALVHVGDEVIVFDPAYDSYDPAIRLSGGCPIHVPLLPPNFEMDWDRIRNAVTSKTRMIIINSPHNPTCQTLTSRDLNELYELAEKHDLLVLSDEVYEHIVFDGQAHQSVLRHKALAERSVVVSSFGKTYHTTGWKIGYCIAPSHLMAEIRKVHQYVTFSVSTPMQYAIADFLQETPEHDQQLPAFYQRKRDHFNRAMSSSRFEFTATSGTYFQLMNYRAIQDTTDTEFALWLIEHAGVAAIPISVFYQTPPTDMRLIRFCFAKQDARSTAQPRNW</sequence>
<keyword evidence="5" id="KW-0663">Pyridoxal phosphate</keyword>
<dbReference type="InterPro" id="IPR051326">
    <property type="entry name" value="Kynurenine-oxoglutarate_AT"/>
</dbReference>
<evidence type="ECO:0000259" key="6">
    <source>
        <dbReference type="Pfam" id="PF00155"/>
    </source>
</evidence>
<dbReference type="GO" id="GO:0016212">
    <property type="term" value="F:kynurenine-oxoglutarate transaminase activity"/>
    <property type="evidence" value="ECO:0007669"/>
    <property type="project" value="TreeGrafter"/>
</dbReference>
<evidence type="ECO:0000256" key="5">
    <source>
        <dbReference type="ARBA" id="ARBA00022898"/>
    </source>
</evidence>
<dbReference type="InterPro" id="IPR015421">
    <property type="entry name" value="PyrdxlP-dep_Trfase_major"/>
</dbReference>
<dbReference type="InterPro" id="IPR004839">
    <property type="entry name" value="Aminotransferase_I/II_large"/>
</dbReference>
<comment type="similarity">
    <text evidence="2">Belongs to the class-I pyridoxal-phosphate-dependent aminotransferase family.</text>
</comment>
<dbReference type="OrthoDB" id="9763453at2"/>
<gene>
    <name evidence="7" type="ORF">DN730_13855</name>
</gene>
<evidence type="ECO:0000256" key="2">
    <source>
        <dbReference type="ARBA" id="ARBA00007441"/>
    </source>
</evidence>
<keyword evidence="4 7" id="KW-0808">Transferase</keyword>
<dbReference type="FunFam" id="3.40.640.10:FF:000033">
    <property type="entry name" value="Aspartate aminotransferase"/>
    <property type="match status" value="1"/>
</dbReference>
<dbReference type="AlphaFoldDB" id="A0A370U6M7"/>
<dbReference type="Gene3D" id="3.90.1150.10">
    <property type="entry name" value="Aspartate Aminotransferase, domain 1"/>
    <property type="match status" value="1"/>
</dbReference>
<dbReference type="GO" id="GO:0030170">
    <property type="term" value="F:pyridoxal phosphate binding"/>
    <property type="evidence" value="ECO:0007669"/>
    <property type="project" value="InterPro"/>
</dbReference>
<dbReference type="Pfam" id="PF00155">
    <property type="entry name" value="Aminotran_1_2"/>
    <property type="match status" value="1"/>
</dbReference>
<dbReference type="InterPro" id="IPR015422">
    <property type="entry name" value="PyrdxlP-dep_Trfase_small"/>
</dbReference>
<feature type="domain" description="Aminotransferase class I/classII large" evidence="6">
    <location>
        <begin position="28"/>
        <end position="368"/>
    </location>
</feature>
<dbReference type="GO" id="GO:0005737">
    <property type="term" value="C:cytoplasm"/>
    <property type="evidence" value="ECO:0007669"/>
    <property type="project" value="TreeGrafter"/>
</dbReference>
<dbReference type="RefSeq" id="WP_115468749.1">
    <property type="nucleotide sequence ID" value="NZ_QKRA01000007.1"/>
</dbReference>
<dbReference type="EMBL" id="QKRA01000007">
    <property type="protein sequence ID" value="RDL43421.1"/>
    <property type="molecule type" value="Genomic_DNA"/>
</dbReference>
<accession>A0A370U6M7</accession>
<keyword evidence="3 7" id="KW-0032">Aminotransferase</keyword>
<reference evidence="7 8" key="1">
    <citation type="submission" date="2018-06" db="EMBL/GenBank/DDBJ databases">
        <title>Marinomonas sp. YLB-05 draft genome sequence.</title>
        <authorList>
            <person name="Yu L."/>
            <person name="Tang X."/>
        </authorList>
    </citation>
    <scope>NUCLEOTIDE SEQUENCE [LARGE SCALE GENOMIC DNA]</scope>
    <source>
        <strain evidence="7 8">YLB-05</strain>
    </source>
</reference>
<organism evidence="7 8">
    <name type="scientific">Marinomonas piezotolerans</name>
    <dbReference type="NCBI Taxonomy" id="2213058"/>
    <lineage>
        <taxon>Bacteria</taxon>
        <taxon>Pseudomonadati</taxon>
        <taxon>Pseudomonadota</taxon>
        <taxon>Gammaproteobacteria</taxon>
        <taxon>Oceanospirillales</taxon>
        <taxon>Oceanospirillaceae</taxon>
        <taxon>Marinomonas</taxon>
    </lineage>
</organism>
<name>A0A370U6M7_9GAMM</name>
<protein>
    <submittedName>
        <fullName evidence="7">Aminotransferase</fullName>
    </submittedName>
</protein>
<evidence type="ECO:0000256" key="4">
    <source>
        <dbReference type="ARBA" id="ARBA00022679"/>
    </source>
</evidence>
<dbReference type="Proteomes" id="UP000254326">
    <property type="component" value="Unassembled WGS sequence"/>
</dbReference>
<evidence type="ECO:0000256" key="1">
    <source>
        <dbReference type="ARBA" id="ARBA00001933"/>
    </source>
</evidence>
<evidence type="ECO:0000313" key="8">
    <source>
        <dbReference type="Proteomes" id="UP000254326"/>
    </source>
</evidence>
<comment type="cofactor">
    <cofactor evidence="1">
        <name>pyridoxal 5'-phosphate</name>
        <dbReference type="ChEBI" id="CHEBI:597326"/>
    </cofactor>
</comment>
<dbReference type="InterPro" id="IPR015424">
    <property type="entry name" value="PyrdxlP-dep_Trfase"/>
</dbReference>
<comment type="caution">
    <text evidence="7">The sequence shown here is derived from an EMBL/GenBank/DDBJ whole genome shotgun (WGS) entry which is preliminary data.</text>
</comment>
<evidence type="ECO:0000256" key="3">
    <source>
        <dbReference type="ARBA" id="ARBA00022576"/>
    </source>
</evidence>
<dbReference type="SUPFAM" id="SSF53383">
    <property type="entry name" value="PLP-dependent transferases"/>
    <property type="match status" value="1"/>
</dbReference>
<dbReference type="PANTHER" id="PTHR43807">
    <property type="entry name" value="FI04487P"/>
    <property type="match status" value="1"/>
</dbReference>
<evidence type="ECO:0000313" key="7">
    <source>
        <dbReference type="EMBL" id="RDL43421.1"/>
    </source>
</evidence>